<dbReference type="PANTHER" id="PTHR36978">
    <property type="entry name" value="P-LOOP CONTAINING NUCLEOTIDE TRIPHOSPHATE HYDROLASE"/>
    <property type="match status" value="1"/>
</dbReference>
<dbReference type="Proteomes" id="UP000198406">
    <property type="component" value="Unassembled WGS sequence"/>
</dbReference>
<dbReference type="InterPro" id="IPR027417">
    <property type="entry name" value="P-loop_NTPase"/>
</dbReference>
<dbReference type="EMBL" id="BDSP01000211">
    <property type="protein sequence ID" value="GAX24547.1"/>
    <property type="molecule type" value="Genomic_DNA"/>
</dbReference>
<accession>A0A1Z5KE97</accession>
<dbReference type="SUPFAM" id="SSF52540">
    <property type="entry name" value="P-loop containing nucleoside triphosphate hydrolases"/>
    <property type="match status" value="1"/>
</dbReference>
<feature type="transmembrane region" description="Helical" evidence="1">
    <location>
        <begin position="296"/>
        <end position="317"/>
    </location>
</feature>
<organism evidence="2 3">
    <name type="scientific">Fistulifera solaris</name>
    <name type="common">Oleaginous diatom</name>
    <dbReference type="NCBI Taxonomy" id="1519565"/>
    <lineage>
        <taxon>Eukaryota</taxon>
        <taxon>Sar</taxon>
        <taxon>Stramenopiles</taxon>
        <taxon>Ochrophyta</taxon>
        <taxon>Bacillariophyta</taxon>
        <taxon>Bacillariophyceae</taxon>
        <taxon>Bacillariophycidae</taxon>
        <taxon>Naviculales</taxon>
        <taxon>Naviculaceae</taxon>
        <taxon>Fistulifera</taxon>
    </lineage>
</organism>
<keyword evidence="1" id="KW-0472">Membrane</keyword>
<protein>
    <submittedName>
        <fullName evidence="2">Uncharacterized protein</fullName>
    </submittedName>
</protein>
<keyword evidence="1" id="KW-0812">Transmembrane</keyword>
<dbReference type="InterPro" id="IPR040632">
    <property type="entry name" value="Sulfotransfer_4"/>
</dbReference>
<dbReference type="OrthoDB" id="408152at2759"/>
<sequence>MDFIEWAAHFPTERGSWAEFVKDVTIGIIAGHLRCMSMIYKFAKHQVLRRALKNVGLVEEIYPTIQNGKIDYAFVGYGRTGTFSVYLALKQLGFKGVHSEEWGDQPEVLDYFHEHMVKPSIDAGEVIVGDPDMRVIANYGYTAVFDIVPAIYYEQMLNQFPDCKFILTSRDSESWFESWTSMTQIVSTPLHLAGKLFRLPALTKGSDYIRWLFAYLNQDASILTAPWPTDITNRETAIPMYEAHNKRVREIIPPEKLLEYHPREGWEPLCKFMELDPCPTTPFPHSNSRLSMRVQAWSAFLLLLEGALVLFFGVSLIRKLFAPKKKQTKAKVL</sequence>
<dbReference type="Gene3D" id="3.40.50.300">
    <property type="entry name" value="P-loop containing nucleotide triphosphate hydrolases"/>
    <property type="match status" value="1"/>
</dbReference>
<dbReference type="AlphaFoldDB" id="A0A1Z5KE97"/>
<name>A0A1Z5KE97_FISSO</name>
<proteinExistence type="predicted"/>
<evidence type="ECO:0000313" key="3">
    <source>
        <dbReference type="Proteomes" id="UP000198406"/>
    </source>
</evidence>
<comment type="caution">
    <text evidence="2">The sequence shown here is derived from an EMBL/GenBank/DDBJ whole genome shotgun (WGS) entry which is preliminary data.</text>
</comment>
<dbReference type="PANTHER" id="PTHR36978:SF4">
    <property type="entry name" value="P-LOOP CONTAINING NUCLEOSIDE TRIPHOSPHATE HYDROLASE PROTEIN"/>
    <property type="match status" value="1"/>
</dbReference>
<keyword evidence="3" id="KW-1185">Reference proteome</keyword>
<dbReference type="InParanoid" id="A0A1Z5KE97"/>
<reference evidence="2 3" key="1">
    <citation type="journal article" date="2015" name="Plant Cell">
        <title>Oil accumulation by the oleaginous diatom Fistulifera solaris as revealed by the genome and transcriptome.</title>
        <authorList>
            <person name="Tanaka T."/>
            <person name="Maeda Y."/>
            <person name="Veluchamy A."/>
            <person name="Tanaka M."/>
            <person name="Abida H."/>
            <person name="Marechal E."/>
            <person name="Bowler C."/>
            <person name="Muto M."/>
            <person name="Sunaga Y."/>
            <person name="Tanaka M."/>
            <person name="Yoshino T."/>
            <person name="Taniguchi T."/>
            <person name="Fukuda Y."/>
            <person name="Nemoto M."/>
            <person name="Matsumoto M."/>
            <person name="Wong P.S."/>
            <person name="Aburatani S."/>
            <person name="Fujibuchi W."/>
        </authorList>
    </citation>
    <scope>NUCLEOTIDE SEQUENCE [LARGE SCALE GENOMIC DNA]</scope>
    <source>
        <strain evidence="2 3">JPCC DA0580</strain>
    </source>
</reference>
<evidence type="ECO:0000256" key="1">
    <source>
        <dbReference type="SAM" id="Phobius"/>
    </source>
</evidence>
<keyword evidence="1" id="KW-1133">Transmembrane helix</keyword>
<gene>
    <name evidence="2" type="ORF">FisN_4Hh066</name>
</gene>
<evidence type="ECO:0000313" key="2">
    <source>
        <dbReference type="EMBL" id="GAX24547.1"/>
    </source>
</evidence>
<dbReference type="Pfam" id="PF17784">
    <property type="entry name" value="Sulfotransfer_4"/>
    <property type="match status" value="1"/>
</dbReference>